<organism evidence="2">
    <name type="scientific">Rhipicephalus zambeziensis</name>
    <dbReference type="NCBI Taxonomy" id="60191"/>
    <lineage>
        <taxon>Eukaryota</taxon>
        <taxon>Metazoa</taxon>
        <taxon>Ecdysozoa</taxon>
        <taxon>Arthropoda</taxon>
        <taxon>Chelicerata</taxon>
        <taxon>Arachnida</taxon>
        <taxon>Acari</taxon>
        <taxon>Parasitiformes</taxon>
        <taxon>Ixodida</taxon>
        <taxon>Ixodoidea</taxon>
        <taxon>Ixodidae</taxon>
        <taxon>Rhipicephalinae</taxon>
        <taxon>Rhipicephalus</taxon>
        <taxon>Rhipicephalus</taxon>
    </lineage>
</organism>
<evidence type="ECO:0000256" key="1">
    <source>
        <dbReference type="SAM" id="Phobius"/>
    </source>
</evidence>
<evidence type="ECO:0000313" key="2">
    <source>
        <dbReference type="EMBL" id="MAA14505.1"/>
    </source>
</evidence>
<reference evidence="2" key="1">
    <citation type="journal article" date="2017" name="Parasit. Vectors">
        <title>Sialotranscriptomics of Rhipicephalus zambeziensis reveals intricate expression profiles of secretory proteins and suggests tight temporal transcriptional regulation during blood-feeding.</title>
        <authorList>
            <person name="de Castro M.H."/>
            <person name="de Klerk D."/>
            <person name="Pienaar R."/>
            <person name="Rees D.J.G."/>
            <person name="Mans B.J."/>
        </authorList>
    </citation>
    <scope>NUCLEOTIDE SEQUENCE</scope>
    <source>
        <tissue evidence="2">Salivary glands</tissue>
    </source>
</reference>
<accession>A0A224YC70</accession>
<dbReference type="EMBL" id="GFPF01003359">
    <property type="protein sequence ID" value="MAA14505.1"/>
    <property type="molecule type" value="Transcribed_RNA"/>
</dbReference>
<proteinExistence type="predicted"/>
<keyword evidence="1" id="KW-0472">Membrane</keyword>
<feature type="transmembrane region" description="Helical" evidence="1">
    <location>
        <begin position="12"/>
        <end position="31"/>
    </location>
</feature>
<feature type="transmembrane region" description="Helical" evidence="1">
    <location>
        <begin position="37"/>
        <end position="60"/>
    </location>
</feature>
<dbReference type="AlphaFoldDB" id="A0A224YC70"/>
<keyword evidence="1" id="KW-0812">Transmembrane</keyword>
<feature type="transmembrane region" description="Helical" evidence="1">
    <location>
        <begin position="81"/>
        <end position="100"/>
    </location>
</feature>
<sequence>MHPASKFNVKAKLCIHCFVAFFCTIILRLLSLRASCFGASHCFKVVGAIVRSFFVFFAWCEHFSANDLGGIVLEWEFIRRDAFFCYCLCLLLPCFLWEIFHRDNDSCRDHRASAAREELLLKSSRLVSYGDNILRSVGSSSAAIC</sequence>
<keyword evidence="1" id="KW-1133">Transmembrane helix</keyword>
<name>A0A224YC70_9ACAR</name>
<protein>
    <submittedName>
        <fullName evidence="2">Uncharacterized protein</fullName>
    </submittedName>
</protein>